<organism evidence="1 2">
    <name type="scientific">Meloidogyne incognita</name>
    <name type="common">Southern root-knot nematode worm</name>
    <name type="synonym">Oxyuris incognita</name>
    <dbReference type="NCBI Taxonomy" id="6306"/>
    <lineage>
        <taxon>Eukaryota</taxon>
        <taxon>Metazoa</taxon>
        <taxon>Ecdysozoa</taxon>
        <taxon>Nematoda</taxon>
        <taxon>Chromadorea</taxon>
        <taxon>Rhabditida</taxon>
        <taxon>Tylenchina</taxon>
        <taxon>Tylenchomorpha</taxon>
        <taxon>Tylenchoidea</taxon>
        <taxon>Meloidogynidae</taxon>
        <taxon>Meloidogyninae</taxon>
        <taxon>Meloidogyne</taxon>
        <taxon>Meloidogyne incognita group</taxon>
    </lineage>
</organism>
<name>A0A914LCM6_MELIC</name>
<dbReference type="AlphaFoldDB" id="A0A914LCM6"/>
<dbReference type="WBParaSite" id="Minc3s00418g12004">
    <property type="protein sequence ID" value="Minc3s00418g12004"/>
    <property type="gene ID" value="Minc3s00418g12004"/>
</dbReference>
<keyword evidence="1" id="KW-1185">Reference proteome</keyword>
<evidence type="ECO:0000313" key="2">
    <source>
        <dbReference type="WBParaSite" id="Minc3s00418g12004"/>
    </source>
</evidence>
<dbReference type="Proteomes" id="UP000887563">
    <property type="component" value="Unplaced"/>
</dbReference>
<protein>
    <submittedName>
        <fullName evidence="2">Uncharacterized protein</fullName>
    </submittedName>
</protein>
<reference evidence="2" key="1">
    <citation type="submission" date="2022-11" db="UniProtKB">
        <authorList>
            <consortium name="WormBaseParasite"/>
        </authorList>
    </citation>
    <scope>IDENTIFICATION</scope>
</reference>
<sequence>MDNRLARALRRLSCHQSGLPLLLEMNFQRIIISRLIRRNCLLNRYSHGAGILSLIMRVFPKRCPLFNVHLIIRYDFCPEGIPEVFLFFQLILSYARPCGRCDVRRDFGRLLLSDHALLADSRMGEYILLTTQMDPTKNLLDSTDEENKRIYTLMAAVILIRQPERRSRFFLKFRPIEAIFDVFGDLLRKCSQNEISLEDGSTEATLCCDIIATLACIFPHQLLESSTTSVSNFIPLEATKSDQKCLLLEKNFENSTEEILNFRNSRGQHLLTVLKEDLCNFNEYFS</sequence>
<accession>A0A914LCM6</accession>
<evidence type="ECO:0000313" key="1">
    <source>
        <dbReference type="Proteomes" id="UP000887563"/>
    </source>
</evidence>
<proteinExistence type="predicted"/>